<dbReference type="Pfam" id="PF13460">
    <property type="entry name" value="NAD_binding_10"/>
    <property type="match status" value="1"/>
</dbReference>
<evidence type="ECO:0000313" key="2">
    <source>
        <dbReference type="EMBL" id="PWR20012.1"/>
    </source>
</evidence>
<dbReference type="PANTHER" id="PTHR14097">
    <property type="entry name" value="OXIDOREDUCTASE HTATIP2"/>
    <property type="match status" value="1"/>
</dbReference>
<gene>
    <name evidence="2" type="ORF">DKG75_16360</name>
</gene>
<dbReference type="InterPro" id="IPR016040">
    <property type="entry name" value="NAD(P)-bd_dom"/>
</dbReference>
<proteinExistence type="predicted"/>
<dbReference type="SUPFAM" id="SSF51735">
    <property type="entry name" value="NAD(P)-binding Rossmann-fold domains"/>
    <property type="match status" value="1"/>
</dbReference>
<accession>A0A317E045</accession>
<dbReference type="RefSeq" id="WP_109922227.1">
    <property type="nucleotide sequence ID" value="NZ_QGLF01000004.1"/>
</dbReference>
<evidence type="ECO:0000259" key="1">
    <source>
        <dbReference type="Pfam" id="PF13460"/>
    </source>
</evidence>
<dbReference type="InterPro" id="IPR036291">
    <property type="entry name" value="NAD(P)-bd_dom_sf"/>
</dbReference>
<comment type="caution">
    <text evidence="2">The sequence shown here is derived from an EMBL/GenBank/DDBJ whole genome shotgun (WGS) entry which is preliminary data.</text>
</comment>
<organism evidence="2 3">
    <name type="scientific">Zavarzinia compransoris</name>
    <dbReference type="NCBI Taxonomy" id="1264899"/>
    <lineage>
        <taxon>Bacteria</taxon>
        <taxon>Pseudomonadati</taxon>
        <taxon>Pseudomonadota</taxon>
        <taxon>Alphaproteobacteria</taxon>
        <taxon>Rhodospirillales</taxon>
        <taxon>Zavarziniaceae</taxon>
        <taxon>Zavarzinia</taxon>
    </lineage>
</organism>
<sequence>MTRLLVLGATGAVGRAVVARALADPRFAIVTAPTRRALPPHDRLANPLIELTAATGAEPFWPADAVISALGTTQKQAGGRAAFHRIDHDLVLESARHARAGGAAALGFVSSVGASAASPSFYLRTKGAVEAGLRALTYPSLTIVRPSMIDAGRRERPRPGEELGAAVFRLLAPVIPRRYRAVTPDAIAAALIEAVLAARPGAAVVESEAIARA</sequence>
<dbReference type="Proteomes" id="UP000246077">
    <property type="component" value="Unassembled WGS sequence"/>
</dbReference>
<dbReference type="OrthoDB" id="9798632at2"/>
<dbReference type="PANTHER" id="PTHR14097:SF7">
    <property type="entry name" value="OXIDOREDUCTASE HTATIP2"/>
    <property type="match status" value="1"/>
</dbReference>
<dbReference type="AlphaFoldDB" id="A0A317E045"/>
<name>A0A317E045_9PROT</name>
<reference evidence="3" key="1">
    <citation type="submission" date="2018-05" db="EMBL/GenBank/DDBJ databases">
        <title>Zavarzinia sp. HR-AS.</title>
        <authorList>
            <person name="Lee Y."/>
            <person name="Jeon C.O."/>
        </authorList>
    </citation>
    <scope>NUCLEOTIDE SEQUENCE [LARGE SCALE GENOMIC DNA]</scope>
    <source>
        <strain evidence="3">DSM 1231</strain>
    </source>
</reference>
<dbReference type="EMBL" id="QGLF01000004">
    <property type="protein sequence ID" value="PWR20012.1"/>
    <property type="molecule type" value="Genomic_DNA"/>
</dbReference>
<dbReference type="Gene3D" id="3.40.50.720">
    <property type="entry name" value="NAD(P)-binding Rossmann-like Domain"/>
    <property type="match status" value="1"/>
</dbReference>
<keyword evidence="3" id="KW-1185">Reference proteome</keyword>
<evidence type="ECO:0000313" key="3">
    <source>
        <dbReference type="Proteomes" id="UP000246077"/>
    </source>
</evidence>
<protein>
    <submittedName>
        <fullName evidence="2">NAD-dependent dehydratase</fullName>
    </submittedName>
</protein>
<feature type="domain" description="NAD(P)-binding" evidence="1">
    <location>
        <begin position="8"/>
        <end position="156"/>
    </location>
</feature>